<evidence type="ECO:0000259" key="1">
    <source>
        <dbReference type="Pfam" id="PF04937"/>
    </source>
</evidence>
<gene>
    <name evidence="3" type="ORF">VNO80_10028</name>
</gene>
<name>A0AAN9N958_PHACN</name>
<reference evidence="3 4" key="1">
    <citation type="submission" date="2024-01" db="EMBL/GenBank/DDBJ databases">
        <title>The genomes of 5 underutilized Papilionoideae crops provide insights into root nodulation and disease resistanc.</title>
        <authorList>
            <person name="Jiang F."/>
        </authorList>
    </citation>
    <scope>NUCLEOTIDE SEQUENCE [LARGE SCALE GENOMIC DNA]</scope>
    <source>
        <strain evidence="3">JINMINGXINNONG_FW02</strain>
        <tissue evidence="3">Leaves</tissue>
    </source>
</reference>
<dbReference type="GO" id="GO:0046983">
    <property type="term" value="F:protein dimerization activity"/>
    <property type="evidence" value="ECO:0007669"/>
    <property type="project" value="InterPro"/>
</dbReference>
<feature type="domain" description="DUF659" evidence="1">
    <location>
        <begin position="184"/>
        <end position="345"/>
    </location>
</feature>
<organism evidence="3 4">
    <name type="scientific">Phaseolus coccineus</name>
    <name type="common">Scarlet runner bean</name>
    <name type="synonym">Phaseolus multiflorus</name>
    <dbReference type="NCBI Taxonomy" id="3886"/>
    <lineage>
        <taxon>Eukaryota</taxon>
        <taxon>Viridiplantae</taxon>
        <taxon>Streptophyta</taxon>
        <taxon>Embryophyta</taxon>
        <taxon>Tracheophyta</taxon>
        <taxon>Spermatophyta</taxon>
        <taxon>Magnoliopsida</taxon>
        <taxon>eudicotyledons</taxon>
        <taxon>Gunneridae</taxon>
        <taxon>Pentapetalae</taxon>
        <taxon>rosids</taxon>
        <taxon>fabids</taxon>
        <taxon>Fabales</taxon>
        <taxon>Fabaceae</taxon>
        <taxon>Papilionoideae</taxon>
        <taxon>50 kb inversion clade</taxon>
        <taxon>NPAAA clade</taxon>
        <taxon>indigoferoid/millettioid clade</taxon>
        <taxon>Phaseoleae</taxon>
        <taxon>Phaseolus</taxon>
    </lineage>
</organism>
<dbReference type="Pfam" id="PF05699">
    <property type="entry name" value="Dimer_Tnp_hAT"/>
    <property type="match status" value="1"/>
</dbReference>
<feature type="domain" description="HAT C-terminal dimerisation" evidence="2">
    <location>
        <begin position="577"/>
        <end position="651"/>
    </location>
</feature>
<evidence type="ECO:0008006" key="5">
    <source>
        <dbReference type="Google" id="ProtNLM"/>
    </source>
</evidence>
<dbReference type="InterPro" id="IPR012337">
    <property type="entry name" value="RNaseH-like_sf"/>
</dbReference>
<dbReference type="PANTHER" id="PTHR32166:SF81">
    <property type="entry name" value="OS06G0658400 PROTEIN"/>
    <property type="match status" value="1"/>
</dbReference>
<dbReference type="SUPFAM" id="SSF53098">
    <property type="entry name" value="Ribonuclease H-like"/>
    <property type="match status" value="1"/>
</dbReference>
<dbReference type="Proteomes" id="UP001374584">
    <property type="component" value="Unassembled WGS sequence"/>
</dbReference>
<comment type="caution">
    <text evidence="3">The sequence shown here is derived from an EMBL/GenBank/DDBJ whole genome shotgun (WGS) entry which is preliminary data.</text>
</comment>
<proteinExistence type="predicted"/>
<dbReference type="InterPro" id="IPR007021">
    <property type="entry name" value="DUF659"/>
</dbReference>
<protein>
    <recommendedName>
        <fullName evidence="5">BED-type domain-containing protein</fullName>
    </recommendedName>
</protein>
<keyword evidence="4" id="KW-1185">Reference proteome</keyword>
<accession>A0AAN9N958</accession>
<dbReference type="AlphaFoldDB" id="A0AAN9N958"/>
<dbReference type="PANTHER" id="PTHR32166">
    <property type="entry name" value="OSJNBA0013A04.12 PROTEIN"/>
    <property type="match status" value="1"/>
</dbReference>
<evidence type="ECO:0000313" key="4">
    <source>
        <dbReference type="Proteomes" id="UP001374584"/>
    </source>
</evidence>
<sequence>MILHIFSEIRMSIPNQVIEQEDETKPLWRYVSNLRKTIGGGNNMIQCSLCNFSFNGSYTRVRAHLLKITGAGVRSCPYVTASKLVELKKLDNEAKLKIEGLKQKKVPLPPVFDEGNHTRSDVNPKFKGSLQVAFNIQTRDTLDCEIVRMFYSAGLPFHLARNPYYRSAFSYAANTSNLSGYIPPTYNKLRGHLLSKERSNVENLLQPIRNLWNQKGVTIVSDGWSDPQRRPLINFMAITESGPIFLKSIDGSGEIKDKEFIAKHMRDVIMEVGHNNVVIIITDNTAVCKAAGMLIESEFPSIYWTPCVVHTLNLALKSICAAKNTNKNSDIYHQCSWISQIADDATFVKNFIMGHSMRLSMFNNFNSLKFLSVAPTRFASTIIMLKRFRSLKKGLQEMVIRDEWSFYKKDNVDSAQFVKETLLTDNWWMKVDYILAFTAPIYDVLRKTDTDMASLHLVYGMWDSMIENVKKVIYQHERKTEVEYSSFFKVIELILMDRWTKSNTPLHCLAHSLNPRYYSHEWLDEDSKRLAPHQDHEITQERKKCFMRYFDDAEIRTQVNIEFANFSDGREDFGDVDSLRDRSKMDAKSWWIVHGTHAPTLQKIALKLLGQPCSSSCCERNWSTYSFIHSLKRNKMTPKRTEDLVFIHSNLRLLSRNSPKYKEEETKLWDIAGDNFSLDENGILEIANLSLDEPELEVFFNEDEQM</sequence>
<dbReference type="InterPro" id="IPR008906">
    <property type="entry name" value="HATC_C_dom"/>
</dbReference>
<evidence type="ECO:0000313" key="3">
    <source>
        <dbReference type="EMBL" id="KAK7368006.1"/>
    </source>
</evidence>
<dbReference type="EMBL" id="JAYMYR010000004">
    <property type="protein sequence ID" value="KAK7368006.1"/>
    <property type="molecule type" value="Genomic_DNA"/>
</dbReference>
<evidence type="ECO:0000259" key="2">
    <source>
        <dbReference type="Pfam" id="PF05699"/>
    </source>
</evidence>
<dbReference type="Pfam" id="PF04937">
    <property type="entry name" value="DUF659"/>
    <property type="match status" value="1"/>
</dbReference>